<dbReference type="SMART" id="SM00060">
    <property type="entry name" value="FN3"/>
    <property type="match status" value="7"/>
</dbReference>
<feature type="domain" description="Fibronectin type-III" evidence="1">
    <location>
        <begin position="461"/>
        <end position="548"/>
    </location>
</feature>
<comment type="caution">
    <text evidence="2">The sequence shown here is derived from an EMBL/GenBank/DDBJ whole genome shotgun (WGS) entry which is preliminary data.</text>
</comment>
<evidence type="ECO:0000259" key="1">
    <source>
        <dbReference type="PROSITE" id="PS50853"/>
    </source>
</evidence>
<keyword evidence="3" id="KW-1185">Reference proteome</keyword>
<sequence>MLIPNTNYKITVDAMDTEGNILDEAQTHQLTAPEVPSIDQAYSKVSDSITVEWTEEPGATKYLLIAQNGESFFETFASNSPGTITGLQDATPYIITVRSINSAGKSQPSLPKIAITVLSSVSAIVESPSSNSIIVSWSELPPAVMYSAVIMRADGLGTRWSENTTSTFFNFTSLDPGTAYIIKINAWDSSGIPGDDSTFNYVTRPSAPSEIQIINTPGGLGAQFIINGTDAGTNYTIHLVSGDTSINCSTTDSLCTISSLQCSTEYKVYLEAINEAGSTPSSNSWIFTSVPCAPSGIAVAEADPGTLTVSWSSVNLSDYYVVFVKSDDGLEVHCNTSQTQCFFPSECGFIYSMSVFAYNRAGQSPPGEIVSYTTVSCCPADFGPAFVSSDTLEIVWSPVRGAELYETRADDGFNVIFCNDTATVCALSGLQCDTQYNVTVFSLSESKGSNASCASKSMRTAPCSPEITNITMSNATSFTVHWKPNNMNAWYTVTASGEAGLWECTSSNTYCSLMDLPCGSEYLVSMVANSSEGTSLPSYSMSLETAPCCPANLSVAQVTQSMTNVSWSVATGAQTYTTVLESTKGRAKCHTDEGHCLLGCITCGTSYSVSLQAISKTGETTVCNYHGYSSSPCCPSGVKLYRLSNNATRVSWRASAGPSNYTVTLYGSKANFTCNPNSNYSYCDITDIPCGDVYTVVVSPISTSENQLLFCSKKIYSGKILFP</sequence>
<dbReference type="InterPro" id="IPR013783">
    <property type="entry name" value="Ig-like_fold"/>
</dbReference>
<reference evidence="2" key="1">
    <citation type="thesis" date="2020" institute="ProQuest LLC" country="789 East Eisenhower Parkway, Ann Arbor, MI, USA">
        <title>Comparative Genomics and Chromosome Evolution.</title>
        <authorList>
            <person name="Mudd A.B."/>
        </authorList>
    </citation>
    <scope>NUCLEOTIDE SEQUENCE</scope>
    <source>
        <strain evidence="2">Female2</strain>
        <tissue evidence="2">Blood</tissue>
    </source>
</reference>
<proteinExistence type="predicted"/>
<dbReference type="EMBL" id="JAACNH010000007">
    <property type="protein sequence ID" value="KAG8436553.1"/>
    <property type="molecule type" value="Genomic_DNA"/>
</dbReference>
<accession>A0A8T2IY26</accession>
<dbReference type="PANTHER" id="PTHR47135">
    <property type="entry name" value="FIBRONECTIN TYPE III DOMAIN-CONTAINING PROTEIN 7"/>
    <property type="match status" value="1"/>
</dbReference>
<dbReference type="InterPro" id="IPR036116">
    <property type="entry name" value="FN3_sf"/>
</dbReference>
<dbReference type="Proteomes" id="UP000812440">
    <property type="component" value="Chromosome 4"/>
</dbReference>
<name>A0A8T2IY26_9PIPI</name>
<protein>
    <recommendedName>
        <fullName evidence="1">Fibronectin type-III domain-containing protein</fullName>
    </recommendedName>
</protein>
<dbReference type="InterPro" id="IPR003961">
    <property type="entry name" value="FN3_dom"/>
</dbReference>
<dbReference type="CDD" id="cd00063">
    <property type="entry name" value="FN3"/>
    <property type="match status" value="4"/>
</dbReference>
<organism evidence="2 3">
    <name type="scientific">Hymenochirus boettgeri</name>
    <name type="common">Congo dwarf clawed frog</name>
    <dbReference type="NCBI Taxonomy" id="247094"/>
    <lineage>
        <taxon>Eukaryota</taxon>
        <taxon>Metazoa</taxon>
        <taxon>Chordata</taxon>
        <taxon>Craniata</taxon>
        <taxon>Vertebrata</taxon>
        <taxon>Euteleostomi</taxon>
        <taxon>Amphibia</taxon>
        <taxon>Batrachia</taxon>
        <taxon>Anura</taxon>
        <taxon>Pipoidea</taxon>
        <taxon>Pipidae</taxon>
        <taxon>Pipinae</taxon>
        <taxon>Hymenochirus</taxon>
    </lineage>
</organism>
<dbReference type="AlphaFoldDB" id="A0A8T2IY26"/>
<dbReference type="PANTHER" id="PTHR47135:SF1">
    <property type="entry name" value="FIBRONECTIN TYPE III DOMAIN-CONTAINING PROTEIN 7"/>
    <property type="match status" value="1"/>
</dbReference>
<evidence type="ECO:0000313" key="2">
    <source>
        <dbReference type="EMBL" id="KAG8436553.1"/>
    </source>
</evidence>
<feature type="domain" description="Fibronectin type-III" evidence="1">
    <location>
        <begin position="293"/>
        <end position="377"/>
    </location>
</feature>
<dbReference type="OrthoDB" id="9927686at2759"/>
<dbReference type="Pfam" id="PF00041">
    <property type="entry name" value="fn3"/>
    <property type="match status" value="1"/>
</dbReference>
<dbReference type="Gene3D" id="2.60.40.10">
    <property type="entry name" value="Immunoglobulins"/>
    <property type="match status" value="6"/>
</dbReference>
<gene>
    <name evidence="2" type="ORF">GDO86_007604</name>
</gene>
<dbReference type="PROSITE" id="PS50853">
    <property type="entry name" value="FN3"/>
    <property type="match status" value="3"/>
</dbReference>
<evidence type="ECO:0000313" key="3">
    <source>
        <dbReference type="Proteomes" id="UP000812440"/>
    </source>
</evidence>
<feature type="domain" description="Fibronectin type-III" evidence="1">
    <location>
        <begin position="117"/>
        <end position="209"/>
    </location>
</feature>
<dbReference type="SUPFAM" id="SSF49265">
    <property type="entry name" value="Fibronectin type III"/>
    <property type="match status" value="5"/>
</dbReference>